<dbReference type="EMBL" id="JACHWP010000001">
    <property type="protein sequence ID" value="MBB3022062.1"/>
    <property type="molecule type" value="Genomic_DNA"/>
</dbReference>
<keyword evidence="2" id="KW-1185">Reference proteome</keyword>
<gene>
    <name evidence="1" type="ORF">FHX50_000310</name>
</gene>
<reference evidence="1 2" key="1">
    <citation type="submission" date="2020-08" db="EMBL/GenBank/DDBJ databases">
        <title>Sequencing the genomes of 1000 actinobacteria strains.</title>
        <authorList>
            <person name="Klenk H.-P."/>
        </authorList>
    </citation>
    <scope>NUCLEOTIDE SEQUENCE [LARGE SCALE GENOMIC DNA]</scope>
    <source>
        <strain evidence="1 2">DSM 23040</strain>
    </source>
</reference>
<sequence length="222" mass="24499">MTQPILDLSRAHRTDVAHHTFVRVITKDQFAQMRSVPFRLMTADLVAILVLDLPDGIIPLTQSSVERFGGWDELFAIGIDNLAAMDLIDIDRHGDATCSFTAVTGETALTASKLLVGADLIEQADGFRPTDDGYLFAAPHFRLFAYSPIRDASVLPAIRALLRFAAHEFSGAEREDRLSPHIFWQRGERIEQLSTLEDGGALSVTFSDDCRSVLERVSGQAL</sequence>
<proteinExistence type="predicted"/>
<accession>A0A839QPZ4</accession>
<dbReference type="Proteomes" id="UP000568050">
    <property type="component" value="Unassembled WGS sequence"/>
</dbReference>
<evidence type="ECO:0000313" key="2">
    <source>
        <dbReference type="Proteomes" id="UP000568050"/>
    </source>
</evidence>
<dbReference type="RefSeq" id="WP_183373811.1">
    <property type="nucleotide sequence ID" value="NZ_CBCSFZ010000015.1"/>
</dbReference>
<evidence type="ECO:0000313" key="1">
    <source>
        <dbReference type="EMBL" id="MBB3022062.1"/>
    </source>
</evidence>
<comment type="caution">
    <text evidence="1">The sequence shown here is derived from an EMBL/GenBank/DDBJ whole genome shotgun (WGS) entry which is preliminary data.</text>
</comment>
<dbReference type="AlphaFoldDB" id="A0A839QPZ4"/>
<organism evidence="1 2">
    <name type="scientific">Helcobacillus massiliensis</name>
    <dbReference type="NCBI Taxonomy" id="521392"/>
    <lineage>
        <taxon>Bacteria</taxon>
        <taxon>Bacillati</taxon>
        <taxon>Actinomycetota</taxon>
        <taxon>Actinomycetes</taxon>
        <taxon>Micrococcales</taxon>
        <taxon>Dermabacteraceae</taxon>
        <taxon>Helcobacillus</taxon>
    </lineage>
</organism>
<protein>
    <submittedName>
        <fullName evidence="1">Uncharacterized protein</fullName>
    </submittedName>
</protein>
<name>A0A839QPZ4_9MICO</name>